<keyword evidence="4 7" id="KW-0238">DNA-binding</keyword>
<dbReference type="PROSITE" id="PS50110">
    <property type="entry name" value="RESPONSE_REGULATORY"/>
    <property type="match status" value="1"/>
</dbReference>
<evidence type="ECO:0000256" key="4">
    <source>
        <dbReference type="ARBA" id="ARBA00023125"/>
    </source>
</evidence>
<keyword evidence="11" id="KW-1185">Reference proteome</keyword>
<dbReference type="FunFam" id="3.40.50.2300:FF:000001">
    <property type="entry name" value="DNA-binding response regulator PhoB"/>
    <property type="match status" value="1"/>
</dbReference>
<dbReference type="SMART" id="SM00448">
    <property type="entry name" value="REC"/>
    <property type="match status" value="1"/>
</dbReference>
<dbReference type="SMART" id="SM00862">
    <property type="entry name" value="Trans_reg_C"/>
    <property type="match status" value="1"/>
</dbReference>
<dbReference type="PANTHER" id="PTHR48111:SF36">
    <property type="entry name" value="TRANSCRIPTIONAL REGULATORY PROTEIN CUTR"/>
    <property type="match status" value="1"/>
</dbReference>
<keyword evidence="1 6" id="KW-0597">Phosphoprotein</keyword>
<gene>
    <name evidence="10" type="ORF">MQH31_19810</name>
</gene>
<dbReference type="InterPro" id="IPR001789">
    <property type="entry name" value="Sig_transdc_resp-reg_receiver"/>
</dbReference>
<dbReference type="AlphaFoldDB" id="A0AA41R3G3"/>
<comment type="caution">
    <text evidence="10">The sequence shown here is derived from an EMBL/GenBank/DDBJ whole genome shotgun (WGS) entry which is preliminary data.</text>
</comment>
<dbReference type="GO" id="GO:0000976">
    <property type="term" value="F:transcription cis-regulatory region binding"/>
    <property type="evidence" value="ECO:0007669"/>
    <property type="project" value="TreeGrafter"/>
</dbReference>
<feature type="DNA-binding region" description="OmpR/PhoB-type" evidence="7">
    <location>
        <begin position="124"/>
        <end position="220"/>
    </location>
</feature>
<dbReference type="InterPro" id="IPR001867">
    <property type="entry name" value="OmpR/PhoB-type_DNA-bd"/>
</dbReference>
<evidence type="ECO:0000256" key="5">
    <source>
        <dbReference type="ARBA" id="ARBA00023163"/>
    </source>
</evidence>
<dbReference type="Pfam" id="PF00486">
    <property type="entry name" value="Trans_reg_C"/>
    <property type="match status" value="1"/>
</dbReference>
<accession>A0AA41R3G3</accession>
<evidence type="ECO:0000256" key="2">
    <source>
        <dbReference type="ARBA" id="ARBA00023012"/>
    </source>
</evidence>
<name>A0AA41R3G3_9MICO</name>
<evidence type="ECO:0000259" key="8">
    <source>
        <dbReference type="PROSITE" id="PS50110"/>
    </source>
</evidence>
<keyword evidence="5" id="KW-0804">Transcription</keyword>
<feature type="domain" description="OmpR/PhoB-type" evidence="9">
    <location>
        <begin position="124"/>
        <end position="220"/>
    </location>
</feature>
<evidence type="ECO:0000259" key="9">
    <source>
        <dbReference type="PROSITE" id="PS51755"/>
    </source>
</evidence>
<feature type="domain" description="Response regulatory" evidence="8">
    <location>
        <begin position="2"/>
        <end position="116"/>
    </location>
</feature>
<reference evidence="10" key="1">
    <citation type="submission" date="2022-03" db="EMBL/GenBank/DDBJ databases">
        <title>Cryobacterium sp. nov. strain ZS14-85, isolated from Antarctic soil.</title>
        <authorList>
            <person name="Li J."/>
            <person name="Niu G."/>
        </authorList>
    </citation>
    <scope>NUCLEOTIDE SEQUENCE</scope>
    <source>
        <strain evidence="10">ZS14-85</strain>
    </source>
</reference>
<evidence type="ECO:0000256" key="7">
    <source>
        <dbReference type="PROSITE-ProRule" id="PRU01091"/>
    </source>
</evidence>
<dbReference type="Gene3D" id="1.10.10.10">
    <property type="entry name" value="Winged helix-like DNA-binding domain superfamily/Winged helix DNA-binding domain"/>
    <property type="match status" value="1"/>
</dbReference>
<dbReference type="Pfam" id="PF00072">
    <property type="entry name" value="Response_reg"/>
    <property type="match status" value="1"/>
</dbReference>
<evidence type="ECO:0000256" key="1">
    <source>
        <dbReference type="ARBA" id="ARBA00022553"/>
    </source>
</evidence>
<dbReference type="CDD" id="cd00383">
    <property type="entry name" value="trans_reg_C"/>
    <property type="match status" value="1"/>
</dbReference>
<dbReference type="EMBL" id="JALGAR010000009">
    <property type="protein sequence ID" value="MCI4660061.1"/>
    <property type="molecule type" value="Genomic_DNA"/>
</dbReference>
<dbReference type="GO" id="GO:0000156">
    <property type="term" value="F:phosphorelay response regulator activity"/>
    <property type="evidence" value="ECO:0007669"/>
    <property type="project" value="TreeGrafter"/>
</dbReference>
<dbReference type="CDD" id="cd19935">
    <property type="entry name" value="REC_OmpR_CusR-like"/>
    <property type="match status" value="1"/>
</dbReference>
<evidence type="ECO:0000256" key="3">
    <source>
        <dbReference type="ARBA" id="ARBA00023015"/>
    </source>
</evidence>
<dbReference type="InterPro" id="IPR039420">
    <property type="entry name" value="WalR-like"/>
</dbReference>
<dbReference type="PANTHER" id="PTHR48111">
    <property type="entry name" value="REGULATOR OF RPOS"/>
    <property type="match status" value="1"/>
</dbReference>
<protein>
    <submittedName>
        <fullName evidence="10">Response regulator transcription factor</fullName>
    </submittedName>
</protein>
<dbReference type="PROSITE" id="PS51755">
    <property type="entry name" value="OMPR_PHOB"/>
    <property type="match status" value="1"/>
</dbReference>
<keyword evidence="2" id="KW-0902">Two-component regulatory system</keyword>
<dbReference type="FunFam" id="1.10.10.10:FF:000005">
    <property type="entry name" value="Two-component system response regulator"/>
    <property type="match status" value="1"/>
</dbReference>
<dbReference type="GO" id="GO:0006355">
    <property type="term" value="P:regulation of DNA-templated transcription"/>
    <property type="evidence" value="ECO:0007669"/>
    <property type="project" value="InterPro"/>
</dbReference>
<feature type="modified residue" description="4-aspartylphosphate" evidence="6">
    <location>
        <position position="51"/>
    </location>
</feature>
<keyword evidence="3" id="KW-0805">Transcription regulation</keyword>
<evidence type="ECO:0000313" key="11">
    <source>
        <dbReference type="Proteomes" id="UP001165341"/>
    </source>
</evidence>
<dbReference type="InterPro" id="IPR036388">
    <property type="entry name" value="WH-like_DNA-bd_sf"/>
</dbReference>
<dbReference type="GO" id="GO:0005829">
    <property type="term" value="C:cytosol"/>
    <property type="evidence" value="ECO:0007669"/>
    <property type="project" value="TreeGrafter"/>
</dbReference>
<dbReference type="InterPro" id="IPR011006">
    <property type="entry name" value="CheY-like_superfamily"/>
</dbReference>
<sequence>MKILLVEDELAIVQALERGLKAEGFVTESAMNGVDGLWMAQENAFDVIVLDIMLPGMSGYEVCRALRAGGSTVPILMLTAKDGEYDEADALDLGADDFLSKPFSFIVLLARLRALLRRAPADREPILVAGAIRLDPASKRCWRGDFEISLTQREFSLAEFLIRKKGQVVSRNTIAEHVWDSELDIDSNVIEVYIGYLRRKLGAGRDVIETVRGAGYRLIDASEETVRAS</sequence>
<dbReference type="SUPFAM" id="SSF52172">
    <property type="entry name" value="CheY-like"/>
    <property type="match status" value="1"/>
</dbReference>
<proteinExistence type="predicted"/>
<dbReference type="Proteomes" id="UP001165341">
    <property type="component" value="Unassembled WGS sequence"/>
</dbReference>
<dbReference type="GO" id="GO:0032993">
    <property type="term" value="C:protein-DNA complex"/>
    <property type="evidence" value="ECO:0007669"/>
    <property type="project" value="TreeGrafter"/>
</dbReference>
<evidence type="ECO:0000313" key="10">
    <source>
        <dbReference type="EMBL" id="MCI4660061.1"/>
    </source>
</evidence>
<organism evidence="10 11">
    <name type="scientific">Cryobacterium zhongshanensis</name>
    <dbReference type="NCBI Taxonomy" id="2928153"/>
    <lineage>
        <taxon>Bacteria</taxon>
        <taxon>Bacillati</taxon>
        <taxon>Actinomycetota</taxon>
        <taxon>Actinomycetes</taxon>
        <taxon>Micrococcales</taxon>
        <taxon>Microbacteriaceae</taxon>
        <taxon>Cryobacterium</taxon>
    </lineage>
</organism>
<evidence type="ECO:0000256" key="6">
    <source>
        <dbReference type="PROSITE-ProRule" id="PRU00169"/>
    </source>
</evidence>
<dbReference type="RefSeq" id="WP_243013490.1">
    <property type="nucleotide sequence ID" value="NZ_JALGAR010000009.1"/>
</dbReference>
<dbReference type="Gene3D" id="3.40.50.2300">
    <property type="match status" value="1"/>
</dbReference>